<dbReference type="Proteomes" id="UP000250321">
    <property type="component" value="Unassembled WGS sequence"/>
</dbReference>
<organism evidence="2 3">
    <name type="scientific">Prunus yedoensis var. nudiflora</name>
    <dbReference type="NCBI Taxonomy" id="2094558"/>
    <lineage>
        <taxon>Eukaryota</taxon>
        <taxon>Viridiplantae</taxon>
        <taxon>Streptophyta</taxon>
        <taxon>Embryophyta</taxon>
        <taxon>Tracheophyta</taxon>
        <taxon>Spermatophyta</taxon>
        <taxon>Magnoliopsida</taxon>
        <taxon>eudicotyledons</taxon>
        <taxon>Gunneridae</taxon>
        <taxon>Pentapetalae</taxon>
        <taxon>rosids</taxon>
        <taxon>fabids</taxon>
        <taxon>Rosales</taxon>
        <taxon>Rosaceae</taxon>
        <taxon>Amygdaloideae</taxon>
        <taxon>Amygdaleae</taxon>
        <taxon>Prunus</taxon>
    </lineage>
</organism>
<proteinExistence type="predicted"/>
<feature type="compositionally biased region" description="Basic and acidic residues" evidence="1">
    <location>
        <begin position="14"/>
        <end position="35"/>
    </location>
</feature>
<gene>
    <name evidence="2" type="ORF">Pyn_00115</name>
</gene>
<evidence type="ECO:0000256" key="1">
    <source>
        <dbReference type="SAM" id="MobiDB-lite"/>
    </source>
</evidence>
<reference evidence="2 3" key="1">
    <citation type="submission" date="2018-02" db="EMBL/GenBank/DDBJ databases">
        <title>Draft genome of wild Prunus yedoensis var. nudiflora.</title>
        <authorList>
            <person name="Baek S."/>
            <person name="Kim J.-H."/>
            <person name="Choi K."/>
            <person name="Kim G.-B."/>
            <person name="Cho A."/>
            <person name="Jang H."/>
            <person name="Shin C.-H."/>
            <person name="Yu H.-J."/>
            <person name="Mun J.-H."/>
        </authorList>
    </citation>
    <scope>NUCLEOTIDE SEQUENCE [LARGE SCALE GENOMIC DNA]</scope>
    <source>
        <strain evidence="3">cv. Jeju island</strain>
        <tissue evidence="2">Leaf</tissue>
    </source>
</reference>
<name>A0A314YPE8_PRUYE</name>
<feature type="compositionally biased region" description="Basic residues" evidence="1">
    <location>
        <begin position="1"/>
        <end position="13"/>
    </location>
</feature>
<dbReference type="AlphaFoldDB" id="A0A314YPE8"/>
<keyword evidence="3" id="KW-1185">Reference proteome</keyword>
<accession>A0A314YPE8</accession>
<dbReference type="EMBL" id="PJQY01000754">
    <property type="protein sequence ID" value="PQQ08210.1"/>
    <property type="molecule type" value="Genomic_DNA"/>
</dbReference>
<comment type="caution">
    <text evidence="2">The sequence shown here is derived from an EMBL/GenBank/DDBJ whole genome shotgun (WGS) entry which is preliminary data.</text>
</comment>
<evidence type="ECO:0000313" key="3">
    <source>
        <dbReference type="Proteomes" id="UP000250321"/>
    </source>
</evidence>
<sequence>MPLHFKKRHFLRKPKNESRNEKTRNDSTTRFSVREAEREKDKIFVNRLEKGRRIGALRRIVQQAVDK</sequence>
<feature type="region of interest" description="Disordered" evidence="1">
    <location>
        <begin position="1"/>
        <end position="35"/>
    </location>
</feature>
<protein>
    <submittedName>
        <fullName evidence="2">Uncharacterized protein</fullName>
    </submittedName>
</protein>
<evidence type="ECO:0000313" key="2">
    <source>
        <dbReference type="EMBL" id="PQQ08210.1"/>
    </source>
</evidence>